<dbReference type="GO" id="GO:0004553">
    <property type="term" value="F:hydrolase activity, hydrolyzing O-glycosyl compounds"/>
    <property type="evidence" value="ECO:0007669"/>
    <property type="project" value="UniProtKB-ARBA"/>
</dbReference>
<dbReference type="InterPro" id="IPR013320">
    <property type="entry name" value="ConA-like_dom_sf"/>
</dbReference>
<dbReference type="InterPro" id="IPR003599">
    <property type="entry name" value="Ig_sub"/>
</dbReference>
<evidence type="ECO:0000259" key="1">
    <source>
        <dbReference type="SMART" id="SM00409"/>
    </source>
</evidence>
<dbReference type="Pfam" id="PF19408">
    <property type="entry name" value="PKD_6"/>
    <property type="match status" value="6"/>
</dbReference>
<organism evidence="2 3">
    <name type="scientific">Christiangramia aestuarii</name>
    <dbReference type="NCBI Taxonomy" id="1028746"/>
    <lineage>
        <taxon>Bacteria</taxon>
        <taxon>Pseudomonadati</taxon>
        <taxon>Bacteroidota</taxon>
        <taxon>Flavobacteriia</taxon>
        <taxon>Flavobacteriales</taxon>
        <taxon>Flavobacteriaceae</taxon>
        <taxon>Christiangramia</taxon>
    </lineage>
</organism>
<reference evidence="2 3" key="1">
    <citation type="submission" date="2019-07" db="EMBL/GenBank/DDBJ databases">
        <title>Gramella aestuarii sp. nov., isolated from a tidal flat, and emended description of Gramella echinicola.</title>
        <authorList>
            <person name="Liu L."/>
        </authorList>
    </citation>
    <scope>NUCLEOTIDE SEQUENCE [LARGE SCALE GENOMIC DNA]</scope>
    <source>
        <strain evidence="2 3">BS12</strain>
    </source>
</reference>
<proteinExistence type="predicted"/>
<gene>
    <name evidence="2" type="ORF">FLP08_04980</name>
</gene>
<keyword evidence="3" id="KW-1185">Reference proteome</keyword>
<sequence>MGKRLLVIIVWISFLVPALSWGQCPTSLTISADTGTTICGGTSVTFDASIPSGSYGSLSYDWQVNGSSVGSGNTFNSSNLQNGDDVQLIITSTESDGVTACSKSSNTLQMTVNANRTGSVTIQASQTNICPGETVDFSIGSIANAGSGATYSWKVNNSVVQSSNSNTFSQVMQNGDIVSLDVISSVPCTPNFSSSNTISITQKDGVPSQPTSINGNITVCPGETKTYSVTNDPTVTEYIWSIPSGWSGSSNTNSIDVTTGPNSGDISVIAKNDCGSSAPITISINSEAAAPNTPGTISGNTSVCPGISETYSIAAIANAAEYIWTLPNGWNNNNTTVTTTTPSIDVISGATGNNSDISVIARNSCGDSAVRKLNVTVKPGTPNTPGLIAGDDTICPGATKTYTVAAVTGATSYTWTLPSGFSASNLTTSSPSINITAGSAGSGDITVSASNDCGTSSGVSTKSISVLPAPPVMAGSIQGPAGVCANTTAHSYTIPVIANATSYTWTATSGLSITSGQGTNTITVNSGSTGGSLSVIASNSCGDSSSQSISVSLNNPAPVMTGSITGPTKVCKNSTNLQYSIPEITNAAEYIWTVPTNWIITNGQNSRTITVSTPGTTSQSNTISVVAKNSCGTSASKSITVTSSNNVPAQPGEISTDLPSTAICPPANGYKFWVTPVSGMTYKWYVPNGFQIISGAGTNEITVNVTSNTAYGNNLKVEVEAVNACGPSTRRAYSNINIDNFVIANLGADQTICSSTTTLNLNGNVSFGSNQAKLKVTSITSSGTNTVQGLPNGKVNDFTYQYTPSASDLANGKVTFTLLTEKPAGACQEGKDEMTIFFRPVPSVTIAAVSPICEGNTSTLTFTGTPETRVTYRIGSSNTDYTIDLGASGTADLTTTALNATTTYNLRSIAYTTAPNCSVTNLTGSATVTVTPIPTASISYNQPFCTSLTDPQAVNISGTNAYTGGSFSAPAGLSIDPSTGAITPASSTPGNYTVTYTIPASGGCEAVDVTTDVSIQEKSVITSQPTSLRVCEGDNAEFQVEATGESLTYQWYLNSVASGNEIAGANSATLNLNGVSAAQAGSYIVVVGNTASCENVPSTPVNLVVDQNIVITSQPISATVCTGDNTSLEVSATSGGLALDNSYSYQWYEGEAGSGTPISGANSRVLPLNNVNLNTSGKYYVEISGPSEFKCQKVISDVADFIVRETPVVDISGDTQICDGSSSEIYFSNGIPNTVVTYTINGNNTNLQTISLDGSGQAVLNTGNLVATNPDSNTLFTYELKSVAYADDPNCSNIVTGTATVTVTPNPVVSMSLPNNQIEFCTQDGNKYTPIVQGTGNYSGGTFSAPGLNIDSNDGSFIPSDNSAGDYTISYAVPSFGGCVEETITLDISIFEEVLITSEPFNMGICSTEDAEFSVVASGDNLTYQWFKVVGDPDINTGITETNDTELSGETSATLSIPVATSANAGEYYVKIAGTNACTPTDDTQVNSEVVSLNVDEDIVILEPATNVRVCEDSSNSVEFKFVAHADGQPLQFEWIYADGTPVPVNGNDPEGRYLSSVTQENNYQNSGIDVYVGTLKINMITSNDQNSYAVRIDGSGNDFTCPEAVSNSFDLDVDPLPNAPTVQPVSYCVGDDAVALTANGASGATFMWYTSKTDTNPTTTAPTPSTDTAGTTSYFVTQKDTYCESEMAELVVTVNPLPDAPPITSDEQTINYCLGEDAAVLSATSSGTDYSLNWYGPNDQDAVLAGAPTPPTDKDGQIYYWVSQTDGNSCEGTKAMITVNINNLPDVTITNSGNSEICEGDSVTLTATDANATNNPGTKFTWTWEVSGESASGAVQTFDPLVTTTYTVTATNDNGCVNTQQITINVDKAPVGGTVSGPSSVCVNDPNGSLDLNGHDGIIDRWERKPASSSTWEAINETTPDANYQFTGLNETTSFRAILTNGVCAEVASSEITINIDEEPVAGGVLFNSQAGLDRVFMMCEFPSDDYLVPLELSGTYIGEIISWQYRRNSQTDWTVIKENGSNYTGNTLSGAQVNAASGNESTLFRVEVGNGACTPNAFSDYATLSVIPSDIAPSPVQITPGEVCLGEIVTMSSSTGYGGSGTFQGGAFDNSSIANHGWRVMRYGTNNFTEYTFESAADNTRPERWMRTNPHDYQMQNPDGSGNIIYQRFDSCSCDAGNKGYAIVSGDNPSTLETPVFNTFTMDNPTLTFDQAYNLTYSDTIRVELSLDGGNTYDIILMEIGGPPNPGDPPVVSGNYAFFGDDGLGEPNNMEIDLSNYAGLSNLRIRWLYDGTRGGIYTIDDIGLPEDPQNVQLIWYYDQDINDPNNSLEQIGQINQSTVTYPQNGAQWPKIGWNDFEVQTALVFDTNGDPCESAENSAVASVYVFDNYTSTANAKVGECGNTDVQLSATIEGVFQGIITDFPEGEGSTLAWEVIEAPAGYSFSEDHFVASSTDISAIEDPNAIFQPPVEGNYKLRFTITPNESQTTRNVLGEMVTQDISANPCPMNHIDTEFEFIDCTTLDFDGDNDYIDLGNNYNGNYFIEAWIRPFDRKLDDGSGDTDASTGTIFSGPGFEISMEKLPSKIQKNTRWYHIAVSNNGALWVDGVSIAGGITVNGNGGSKTIIGAKWNSTTKTTENHFSGWIEEVRIWNKPLNEKQIRFMMNQRLKLDANGTVISPLQGEVVPNLVINDGGLSSYHTNGTYNLDQDDDPFYDLTTNDLAGYYRLISDNPDPANLVSFDAVLMPSGGYTPDHSLNKVPGRLYNITTDQENTSPTPYLSGKDGTWADPTTWARPIVWDYPNSSYDGTELGWNIARVNHNITSDNKVITMLGLLSETPGKLLSINGNHPIRITHYLLLHGNMDLVNESQLLQDHGSILDNTSQGWGEIDQEGRMSSFNYNYWSSPFSTQGVDNNSGFEVRDILMDGTDPNNPQAITFKDGYFAADGAKTDPITISNYWIWDFRGGDADIYGDWLYLGSDYPEIVGAGFTMKGTTGSASLGAKQNYTFRGKPNNGNIPTTQLYLQNNQNFLVGNPYPSAIDADKFLRDNLVNVGTGSGNNQNNENVFNGTLYYWDHFAGYTHILEEYIGGYATYNLSGAVEAISNDWRINVTGAKNTGVKPKKYIPVAQGFFLNSAPVGGQSFSGKIIFDNTQRYFKALGSESIFLQQEDEIVKGKPNTKSDSDDRMKIRVKFESPKKYYRQILVTSDPNTSNGFDVGYDAPLIENNVEDMYWWFEDHGFVIQGVPDFEKEQILPLAIKTNAGGEFKIKIDETENWPSGKEIYLKDKLLDTVHDILKQDYVATTESAGEITDRFELVFYKEQAEDPIDLDPDDIVNPDLPVIDDLVGVSYSTFSKQIMISNYDLLEVNKVMVFDMGGKLIQEFDGLPTEREIRLAMRPVRSSIYIVKVFSEKGITNKKIIVK</sequence>
<dbReference type="OrthoDB" id="2582440at2"/>
<dbReference type="InterPro" id="IPR044023">
    <property type="entry name" value="Ig_7"/>
</dbReference>
<dbReference type="Pfam" id="PF05345">
    <property type="entry name" value="He_PIG"/>
    <property type="match status" value="1"/>
</dbReference>
<protein>
    <recommendedName>
        <fullName evidence="1">Immunoglobulin domain-containing protein</fullName>
    </recommendedName>
</protein>
<dbReference type="EMBL" id="VJVW01000002">
    <property type="protein sequence ID" value="MUP41916.1"/>
    <property type="molecule type" value="Genomic_DNA"/>
</dbReference>
<dbReference type="InterPro" id="IPR045829">
    <property type="entry name" value="PKD_6"/>
</dbReference>
<dbReference type="Pfam" id="PF19081">
    <property type="entry name" value="Ig_7"/>
    <property type="match status" value="2"/>
</dbReference>
<evidence type="ECO:0000313" key="3">
    <source>
        <dbReference type="Proteomes" id="UP000460416"/>
    </source>
</evidence>
<dbReference type="Gene3D" id="2.60.120.200">
    <property type="match status" value="1"/>
</dbReference>
<dbReference type="InterPro" id="IPR036179">
    <property type="entry name" value="Ig-like_dom_sf"/>
</dbReference>
<evidence type="ECO:0000313" key="2">
    <source>
        <dbReference type="EMBL" id="MUP41916.1"/>
    </source>
</evidence>
<dbReference type="Proteomes" id="UP000460416">
    <property type="component" value="Unassembled WGS sequence"/>
</dbReference>
<name>A0A7K1LM73_9FLAO</name>
<feature type="domain" description="Immunoglobulin" evidence="1">
    <location>
        <begin position="1400"/>
        <end position="1496"/>
    </location>
</feature>
<dbReference type="Gene3D" id="2.60.40.10">
    <property type="entry name" value="Immunoglobulins"/>
    <property type="match status" value="4"/>
</dbReference>
<feature type="domain" description="Immunoglobulin" evidence="1">
    <location>
        <begin position="1115"/>
        <end position="1204"/>
    </location>
</feature>
<dbReference type="InterPro" id="IPR013783">
    <property type="entry name" value="Ig-like_fold"/>
</dbReference>
<dbReference type="SUPFAM" id="SSF48726">
    <property type="entry name" value="Immunoglobulin"/>
    <property type="match status" value="1"/>
</dbReference>
<dbReference type="Pfam" id="PF13927">
    <property type="entry name" value="Ig_3"/>
    <property type="match status" value="1"/>
</dbReference>
<feature type="domain" description="Immunoglobulin" evidence="1">
    <location>
        <begin position="1793"/>
        <end position="1868"/>
    </location>
</feature>
<dbReference type="SMART" id="SM00409">
    <property type="entry name" value="IG"/>
    <property type="match status" value="4"/>
</dbReference>
<dbReference type="SUPFAM" id="SSF49899">
    <property type="entry name" value="Concanavalin A-like lectins/glucanases"/>
    <property type="match status" value="1"/>
</dbReference>
<dbReference type="GO" id="GO:0005975">
    <property type="term" value="P:carbohydrate metabolic process"/>
    <property type="evidence" value="ECO:0007669"/>
    <property type="project" value="UniProtKB-ARBA"/>
</dbReference>
<accession>A0A7K1LM73</accession>
<comment type="caution">
    <text evidence="2">The sequence shown here is derived from an EMBL/GenBank/DDBJ whole genome shotgun (WGS) entry which is preliminary data.</text>
</comment>
<dbReference type="RefSeq" id="WP_156274668.1">
    <property type="nucleotide sequence ID" value="NZ_BAABGI010000001.1"/>
</dbReference>
<feature type="domain" description="Immunoglobulin" evidence="1">
    <location>
        <begin position="1025"/>
        <end position="1106"/>
    </location>
</feature>